<dbReference type="InterPro" id="IPR036412">
    <property type="entry name" value="HAD-like_sf"/>
</dbReference>
<dbReference type="HAMAP" id="MF_00495">
    <property type="entry name" value="GPH_hydrolase_bact"/>
    <property type="match status" value="1"/>
</dbReference>
<dbReference type="InterPro" id="IPR037512">
    <property type="entry name" value="PGPase_prok"/>
</dbReference>
<dbReference type="GO" id="GO:0008967">
    <property type="term" value="F:phosphoglycolate phosphatase activity"/>
    <property type="evidence" value="ECO:0007669"/>
    <property type="project" value="UniProtKB-UniRule"/>
</dbReference>
<dbReference type="InterPro" id="IPR006439">
    <property type="entry name" value="HAD-SF_hydro_IA"/>
</dbReference>
<dbReference type="EMBL" id="WIXJ01000008">
    <property type="protein sequence ID" value="MQY52268.1"/>
    <property type="molecule type" value="Genomic_DNA"/>
</dbReference>
<comment type="similarity">
    <text evidence="4 11">Belongs to the HAD-like hydrolase superfamily. CbbY/CbbZ/Gph/YieH family.</text>
</comment>
<dbReference type="GO" id="GO:0046295">
    <property type="term" value="P:glycolate biosynthetic process"/>
    <property type="evidence" value="ECO:0007669"/>
    <property type="project" value="UniProtKB-UniRule"/>
</dbReference>
<evidence type="ECO:0000256" key="10">
    <source>
        <dbReference type="ARBA" id="ARBA00059247"/>
    </source>
</evidence>
<dbReference type="NCBIfam" id="NF009695">
    <property type="entry name" value="PRK13222.1-2"/>
    <property type="match status" value="1"/>
</dbReference>
<dbReference type="GO" id="GO:0005975">
    <property type="term" value="P:carbohydrate metabolic process"/>
    <property type="evidence" value="ECO:0007669"/>
    <property type="project" value="InterPro"/>
</dbReference>
<evidence type="ECO:0000313" key="12">
    <source>
        <dbReference type="EMBL" id="MQY52268.1"/>
    </source>
</evidence>
<reference evidence="12 13" key="1">
    <citation type="submission" date="2019-10" db="EMBL/GenBank/DDBJ databases">
        <title>Whole-genome sequence of the purple nonsulfur photosynthetic bacterium Rhodocyclus tenuis.</title>
        <authorList>
            <person name="Kyndt J.A."/>
            <person name="Meyer T.E."/>
        </authorList>
    </citation>
    <scope>NUCLEOTIDE SEQUENCE [LARGE SCALE GENOMIC DNA]</scope>
    <source>
        <strain evidence="12 13">DSM 110</strain>
    </source>
</reference>
<feature type="binding site" evidence="11">
    <location>
        <position position="169"/>
    </location>
    <ligand>
        <name>Mg(2+)</name>
        <dbReference type="ChEBI" id="CHEBI:18420"/>
    </ligand>
</feature>
<evidence type="ECO:0000256" key="11">
    <source>
        <dbReference type="HAMAP-Rule" id="MF_00495"/>
    </source>
</evidence>
<organism evidence="12 13">
    <name type="scientific">Rhodocyclus tenuis</name>
    <name type="common">Rhodospirillum tenue</name>
    <dbReference type="NCBI Taxonomy" id="1066"/>
    <lineage>
        <taxon>Bacteria</taxon>
        <taxon>Pseudomonadati</taxon>
        <taxon>Pseudomonadota</taxon>
        <taxon>Betaproteobacteria</taxon>
        <taxon>Rhodocyclales</taxon>
        <taxon>Rhodocyclaceae</taxon>
        <taxon>Rhodocyclus</taxon>
    </lineage>
</organism>
<dbReference type="NCBIfam" id="TIGR01449">
    <property type="entry name" value="PGP_bact"/>
    <property type="match status" value="1"/>
</dbReference>
<dbReference type="FunFam" id="3.40.50.1000:FF:000022">
    <property type="entry name" value="Phosphoglycolate phosphatase"/>
    <property type="match status" value="1"/>
</dbReference>
<evidence type="ECO:0000256" key="6">
    <source>
        <dbReference type="ARBA" id="ARBA00022723"/>
    </source>
</evidence>
<keyword evidence="8 11" id="KW-0460">Magnesium</keyword>
<dbReference type="GO" id="GO:0005829">
    <property type="term" value="C:cytosol"/>
    <property type="evidence" value="ECO:0007669"/>
    <property type="project" value="TreeGrafter"/>
</dbReference>
<dbReference type="PANTHER" id="PTHR43434">
    <property type="entry name" value="PHOSPHOGLYCOLATE PHOSPHATASE"/>
    <property type="match status" value="1"/>
</dbReference>
<dbReference type="Gene3D" id="1.10.150.240">
    <property type="entry name" value="Putative phosphatase, domain 2"/>
    <property type="match status" value="1"/>
</dbReference>
<feature type="binding site" evidence="11">
    <location>
        <position position="9"/>
    </location>
    <ligand>
        <name>Mg(2+)</name>
        <dbReference type="ChEBI" id="CHEBI:18420"/>
    </ligand>
</feature>
<dbReference type="UniPathway" id="UPA00865">
    <property type="reaction ID" value="UER00834"/>
</dbReference>
<proteinExistence type="inferred from homology"/>
<sequence length="231" mass="24173">MRIRSLTIDLDGTLLDTVGDLAVASNAMLADLSLPARSLAEINAFVGKGMAVLVERCLGAASSDAALVARAIERFRVHYAEANGHSTRLYPGVLDGLDALRRLGFPLACVTNKPAMFTEPLLARMGIADYFAVVVSGDTLPFKKPRPEPLWHACAAMGSEPAANLHVGDSANDIAAARAAGCPVICVPYGYNEGRPVDSAECDALVSDLVEAASYAASLVLSPPVPRGRPS</sequence>
<keyword evidence="9 11" id="KW-0119">Carbohydrate metabolism</keyword>
<dbReference type="AlphaFoldDB" id="A0A6L5K182"/>
<comment type="cofactor">
    <cofactor evidence="2 11">
        <name>Mg(2+)</name>
        <dbReference type="ChEBI" id="CHEBI:18420"/>
    </cofactor>
</comment>
<dbReference type="InterPro" id="IPR050155">
    <property type="entry name" value="HAD-like_hydrolase_sf"/>
</dbReference>
<evidence type="ECO:0000256" key="8">
    <source>
        <dbReference type="ARBA" id="ARBA00022842"/>
    </source>
</evidence>
<accession>A0A6L5K182</accession>
<dbReference type="NCBIfam" id="TIGR01509">
    <property type="entry name" value="HAD-SF-IA-v3"/>
    <property type="match status" value="1"/>
</dbReference>
<evidence type="ECO:0000256" key="1">
    <source>
        <dbReference type="ARBA" id="ARBA00000830"/>
    </source>
</evidence>
<dbReference type="InterPro" id="IPR023198">
    <property type="entry name" value="PGP-like_dom2"/>
</dbReference>
<dbReference type="SFLD" id="SFLDG01135">
    <property type="entry name" value="C1.5.6:_HAD__Beta-PGM__Phospha"/>
    <property type="match status" value="1"/>
</dbReference>
<gene>
    <name evidence="12" type="ORF">GHK24_10830</name>
</gene>
<evidence type="ECO:0000256" key="4">
    <source>
        <dbReference type="ARBA" id="ARBA00006171"/>
    </source>
</evidence>
<dbReference type="Pfam" id="PF13419">
    <property type="entry name" value="HAD_2"/>
    <property type="match status" value="1"/>
</dbReference>
<dbReference type="PRINTS" id="PR00413">
    <property type="entry name" value="HADHALOGNASE"/>
</dbReference>
<name>A0A6L5K182_RHOTE</name>
<evidence type="ECO:0000313" key="13">
    <source>
        <dbReference type="Proteomes" id="UP000480275"/>
    </source>
</evidence>
<dbReference type="CDD" id="cd16417">
    <property type="entry name" value="HAD_PGPase"/>
    <property type="match status" value="1"/>
</dbReference>
<dbReference type="GO" id="GO:0046872">
    <property type="term" value="F:metal ion binding"/>
    <property type="evidence" value="ECO:0007669"/>
    <property type="project" value="UniProtKB-KW"/>
</dbReference>
<dbReference type="Gene3D" id="3.40.50.1000">
    <property type="entry name" value="HAD superfamily/HAD-like"/>
    <property type="match status" value="1"/>
</dbReference>
<dbReference type="GO" id="GO:0006281">
    <property type="term" value="P:DNA repair"/>
    <property type="evidence" value="ECO:0007669"/>
    <property type="project" value="TreeGrafter"/>
</dbReference>
<comment type="pathway">
    <text evidence="3 11">Organic acid metabolism; glycolate biosynthesis; glycolate from 2-phosphoglycolate: step 1/1.</text>
</comment>
<feature type="active site" description="Nucleophile" evidence="11">
    <location>
        <position position="9"/>
    </location>
</feature>
<keyword evidence="7 11" id="KW-0378">Hydrolase</keyword>
<protein>
    <recommendedName>
        <fullName evidence="5 11">Phosphoglycolate phosphatase</fullName>
        <shortName evidence="11">PGP</shortName>
        <shortName evidence="11">PGPase</shortName>
        <ecNumber evidence="5 11">3.1.3.18</ecNumber>
    </recommendedName>
</protein>
<keyword evidence="6 11" id="KW-0479">Metal-binding</keyword>
<evidence type="ECO:0000256" key="3">
    <source>
        <dbReference type="ARBA" id="ARBA00004818"/>
    </source>
</evidence>
<comment type="function">
    <text evidence="10 11">Specifically catalyzes the dephosphorylation of 2-phosphoglycolate. Is involved in the dissimilation of the intracellular 2-phosphoglycolate formed during the DNA repair of 3'-phosphoglycolate ends, a major class of DNA lesions induced by oxidative stress.</text>
</comment>
<dbReference type="EC" id="3.1.3.18" evidence="5 11"/>
<dbReference type="SUPFAM" id="SSF56784">
    <property type="entry name" value="HAD-like"/>
    <property type="match status" value="1"/>
</dbReference>
<evidence type="ECO:0000256" key="2">
    <source>
        <dbReference type="ARBA" id="ARBA00001946"/>
    </source>
</evidence>
<dbReference type="InterPro" id="IPR023214">
    <property type="entry name" value="HAD_sf"/>
</dbReference>
<dbReference type="SFLD" id="SFLDG01129">
    <property type="entry name" value="C1.5:_HAD__Beta-PGM__Phosphata"/>
    <property type="match status" value="1"/>
</dbReference>
<dbReference type="Proteomes" id="UP000480275">
    <property type="component" value="Unassembled WGS sequence"/>
</dbReference>
<evidence type="ECO:0000256" key="9">
    <source>
        <dbReference type="ARBA" id="ARBA00023277"/>
    </source>
</evidence>
<dbReference type="InterPro" id="IPR041492">
    <property type="entry name" value="HAD_2"/>
</dbReference>
<dbReference type="PANTHER" id="PTHR43434:SF1">
    <property type="entry name" value="PHOSPHOGLYCOLATE PHOSPHATASE"/>
    <property type="match status" value="1"/>
</dbReference>
<comment type="caution">
    <text evidence="12">The sequence shown here is derived from an EMBL/GenBank/DDBJ whole genome shotgun (WGS) entry which is preliminary data.</text>
</comment>
<comment type="catalytic activity">
    <reaction evidence="1 11">
        <text>2-phosphoglycolate + H2O = glycolate + phosphate</text>
        <dbReference type="Rhea" id="RHEA:14369"/>
        <dbReference type="ChEBI" id="CHEBI:15377"/>
        <dbReference type="ChEBI" id="CHEBI:29805"/>
        <dbReference type="ChEBI" id="CHEBI:43474"/>
        <dbReference type="ChEBI" id="CHEBI:58033"/>
        <dbReference type="EC" id="3.1.3.18"/>
    </reaction>
</comment>
<evidence type="ECO:0000256" key="5">
    <source>
        <dbReference type="ARBA" id="ARBA00013078"/>
    </source>
</evidence>
<dbReference type="SFLD" id="SFLDS00003">
    <property type="entry name" value="Haloacid_Dehalogenase"/>
    <property type="match status" value="1"/>
</dbReference>
<dbReference type="NCBIfam" id="TIGR01549">
    <property type="entry name" value="HAD-SF-IA-v1"/>
    <property type="match status" value="1"/>
</dbReference>
<dbReference type="OrthoDB" id="9807630at2"/>
<feature type="binding site" evidence="11">
    <location>
        <position position="11"/>
    </location>
    <ligand>
        <name>Mg(2+)</name>
        <dbReference type="ChEBI" id="CHEBI:18420"/>
    </ligand>
</feature>
<evidence type="ECO:0000256" key="7">
    <source>
        <dbReference type="ARBA" id="ARBA00022801"/>
    </source>
</evidence>